<evidence type="ECO:0000313" key="2">
    <source>
        <dbReference type="EMBL" id="MPN16424.1"/>
    </source>
</evidence>
<dbReference type="Gene3D" id="3.40.30.10">
    <property type="entry name" value="Glutaredoxin"/>
    <property type="match status" value="1"/>
</dbReference>
<sequence>MSKVLDDFTLQYGEYVQVKKINVMQNTELAKKYEVRYVPTLVFEDGQGNILGKEVGFMPLEDILKKLEEYGIQIKKK</sequence>
<gene>
    <name evidence="2" type="ORF">SDC9_163764</name>
</gene>
<reference evidence="2" key="1">
    <citation type="submission" date="2019-08" db="EMBL/GenBank/DDBJ databases">
        <authorList>
            <person name="Kucharzyk K."/>
            <person name="Murdoch R.W."/>
            <person name="Higgins S."/>
            <person name="Loffler F."/>
        </authorList>
    </citation>
    <scope>NUCLEOTIDE SEQUENCE</scope>
</reference>
<dbReference type="EMBL" id="VSSQ01063376">
    <property type="protein sequence ID" value="MPN16424.1"/>
    <property type="molecule type" value="Genomic_DNA"/>
</dbReference>
<accession>A0A645FWX2</accession>
<dbReference type="SUPFAM" id="SSF52833">
    <property type="entry name" value="Thioredoxin-like"/>
    <property type="match status" value="1"/>
</dbReference>
<feature type="domain" description="Thioredoxin-like fold" evidence="1">
    <location>
        <begin position="20"/>
        <end position="67"/>
    </location>
</feature>
<protein>
    <recommendedName>
        <fullName evidence="1">Thioredoxin-like fold domain-containing protein</fullName>
    </recommendedName>
</protein>
<organism evidence="2">
    <name type="scientific">bioreactor metagenome</name>
    <dbReference type="NCBI Taxonomy" id="1076179"/>
    <lineage>
        <taxon>unclassified sequences</taxon>
        <taxon>metagenomes</taxon>
        <taxon>ecological metagenomes</taxon>
    </lineage>
</organism>
<dbReference type="AlphaFoldDB" id="A0A645FWX2"/>
<dbReference type="InterPro" id="IPR036249">
    <property type="entry name" value="Thioredoxin-like_sf"/>
</dbReference>
<evidence type="ECO:0000259" key="1">
    <source>
        <dbReference type="Pfam" id="PF13098"/>
    </source>
</evidence>
<dbReference type="CDD" id="cd02947">
    <property type="entry name" value="TRX_family"/>
    <property type="match status" value="1"/>
</dbReference>
<proteinExistence type="predicted"/>
<dbReference type="InterPro" id="IPR012336">
    <property type="entry name" value="Thioredoxin-like_fold"/>
</dbReference>
<name>A0A645FWX2_9ZZZZ</name>
<dbReference type="Pfam" id="PF13098">
    <property type="entry name" value="Thioredoxin_2"/>
    <property type="match status" value="1"/>
</dbReference>
<comment type="caution">
    <text evidence="2">The sequence shown here is derived from an EMBL/GenBank/DDBJ whole genome shotgun (WGS) entry which is preliminary data.</text>
</comment>